<accession>A0ABW5LXY8</accession>
<reference evidence="4" key="1">
    <citation type="journal article" date="2019" name="Int. J. Syst. Evol. Microbiol.">
        <title>The Global Catalogue of Microorganisms (GCM) 10K type strain sequencing project: providing services to taxonomists for standard genome sequencing and annotation.</title>
        <authorList>
            <consortium name="The Broad Institute Genomics Platform"/>
            <consortium name="The Broad Institute Genome Sequencing Center for Infectious Disease"/>
            <person name="Wu L."/>
            <person name="Ma J."/>
        </authorList>
    </citation>
    <scope>NUCLEOTIDE SEQUENCE [LARGE SCALE GENOMIC DNA]</scope>
    <source>
        <strain evidence="4">KCTC 52127</strain>
    </source>
</reference>
<comment type="caution">
    <text evidence="3">The sequence shown here is derived from an EMBL/GenBank/DDBJ whole genome shotgun (WGS) entry which is preliminary data.</text>
</comment>
<dbReference type="Proteomes" id="UP001597508">
    <property type="component" value="Unassembled WGS sequence"/>
</dbReference>
<evidence type="ECO:0000313" key="4">
    <source>
        <dbReference type="Proteomes" id="UP001597508"/>
    </source>
</evidence>
<dbReference type="InterPro" id="IPR032272">
    <property type="entry name" value="DUF4834"/>
</dbReference>
<gene>
    <name evidence="3" type="ORF">ACFSRZ_12470</name>
</gene>
<feature type="transmembrane region" description="Helical" evidence="2">
    <location>
        <begin position="6"/>
        <end position="29"/>
    </location>
</feature>
<evidence type="ECO:0000256" key="1">
    <source>
        <dbReference type="SAM" id="MobiDB-lite"/>
    </source>
</evidence>
<feature type="compositionally biased region" description="Low complexity" evidence="1">
    <location>
        <begin position="39"/>
        <end position="50"/>
    </location>
</feature>
<protein>
    <submittedName>
        <fullName evidence="3">DUF4834 family protein</fullName>
    </submittedName>
</protein>
<keyword evidence="2" id="KW-1133">Transmembrane helix</keyword>
<dbReference type="RefSeq" id="WP_379666897.1">
    <property type="nucleotide sequence ID" value="NZ_JBHULH010000008.1"/>
</dbReference>
<feature type="compositionally biased region" description="Basic and acidic residues" evidence="1">
    <location>
        <begin position="55"/>
        <end position="70"/>
    </location>
</feature>
<proteinExistence type="predicted"/>
<sequence>MGLLRTLLIIVIVYYAFRFLARLFAPILVKRMASKMQERAQQQYNQQRQNTTSAREGETVIDKKPRDQKQSNENVGEYVDFEEID</sequence>
<keyword evidence="4" id="KW-1185">Reference proteome</keyword>
<dbReference type="Pfam" id="PF16118">
    <property type="entry name" value="DUF4834"/>
    <property type="match status" value="1"/>
</dbReference>
<evidence type="ECO:0000313" key="3">
    <source>
        <dbReference type="EMBL" id="MFD2568192.1"/>
    </source>
</evidence>
<keyword evidence="2" id="KW-0472">Membrane</keyword>
<evidence type="ECO:0000256" key="2">
    <source>
        <dbReference type="SAM" id="Phobius"/>
    </source>
</evidence>
<dbReference type="EMBL" id="JBHULH010000008">
    <property type="protein sequence ID" value="MFD2568192.1"/>
    <property type="molecule type" value="Genomic_DNA"/>
</dbReference>
<feature type="region of interest" description="Disordered" evidence="1">
    <location>
        <begin position="39"/>
        <end position="85"/>
    </location>
</feature>
<keyword evidence="2" id="KW-0812">Transmembrane</keyword>
<organism evidence="3 4">
    <name type="scientific">Pseudotenacibaculum haliotis</name>
    <dbReference type="NCBI Taxonomy" id="1862138"/>
    <lineage>
        <taxon>Bacteria</taxon>
        <taxon>Pseudomonadati</taxon>
        <taxon>Bacteroidota</taxon>
        <taxon>Flavobacteriia</taxon>
        <taxon>Flavobacteriales</taxon>
        <taxon>Flavobacteriaceae</taxon>
        <taxon>Pseudotenacibaculum</taxon>
    </lineage>
</organism>
<name>A0ABW5LXY8_9FLAO</name>